<protein>
    <recommendedName>
        <fullName evidence="1">HTH cro/C1-type domain-containing protein</fullName>
    </recommendedName>
</protein>
<gene>
    <name evidence="2" type="ORF">XSR1_70127</name>
</gene>
<evidence type="ECO:0000313" key="2">
    <source>
        <dbReference type="EMBL" id="CDL85389.1"/>
    </source>
</evidence>
<organism evidence="2 3">
    <name type="scientific">Xenorhabdus szentirmaii DSM 16338</name>
    <dbReference type="NCBI Taxonomy" id="1427518"/>
    <lineage>
        <taxon>Bacteria</taxon>
        <taxon>Pseudomonadati</taxon>
        <taxon>Pseudomonadota</taxon>
        <taxon>Gammaproteobacteria</taxon>
        <taxon>Enterobacterales</taxon>
        <taxon>Morganellaceae</taxon>
        <taxon>Xenorhabdus</taxon>
    </lineage>
</organism>
<keyword evidence="3" id="KW-1185">Reference proteome</keyword>
<dbReference type="SMART" id="SM00530">
    <property type="entry name" value="HTH_XRE"/>
    <property type="match status" value="1"/>
</dbReference>
<dbReference type="OrthoDB" id="6448016at2"/>
<dbReference type="Proteomes" id="UP000019202">
    <property type="component" value="Unassembled WGS sequence"/>
</dbReference>
<evidence type="ECO:0000259" key="1">
    <source>
        <dbReference type="PROSITE" id="PS50943"/>
    </source>
</evidence>
<dbReference type="SUPFAM" id="SSF47413">
    <property type="entry name" value="lambda repressor-like DNA-binding domains"/>
    <property type="match status" value="1"/>
</dbReference>
<dbReference type="EMBL" id="CBXF010000132">
    <property type="protein sequence ID" value="CDL85389.1"/>
    <property type="molecule type" value="Genomic_DNA"/>
</dbReference>
<dbReference type="PROSITE" id="PS50943">
    <property type="entry name" value="HTH_CROC1"/>
    <property type="match status" value="1"/>
</dbReference>
<dbReference type="AlphaFoldDB" id="W1J3U0"/>
<dbReference type="CDD" id="cd00093">
    <property type="entry name" value="HTH_XRE"/>
    <property type="match status" value="1"/>
</dbReference>
<dbReference type="InterPro" id="IPR010982">
    <property type="entry name" value="Lambda_DNA-bd_dom_sf"/>
</dbReference>
<reference evidence="2" key="1">
    <citation type="submission" date="2013-11" db="EMBL/GenBank/DDBJ databases">
        <title>Draft genome sequence and annotation of the entomopathogenic bacteria, Xenorhabdus cabanillasi strain JM26 and Xenorhabdus szentirmai strain DSM 16338.</title>
        <authorList>
            <person name="Gualtieri M."/>
            <person name="Ogier J.C."/>
            <person name="Pages S."/>
            <person name="Givaudan A."/>
            <person name="Gaudriault S."/>
        </authorList>
    </citation>
    <scope>NUCLEOTIDE SEQUENCE [LARGE SCALE GENOMIC DNA]</scope>
    <source>
        <strain evidence="2">DSM 16338</strain>
    </source>
</reference>
<evidence type="ECO:0000313" key="3">
    <source>
        <dbReference type="Proteomes" id="UP000019202"/>
    </source>
</evidence>
<sequence>MLIRNLAYLSVIHDMKSVAKLAKCVGIQQSTLHRITSGETKDPTYSTLKTIADYFGRTPTELMECDLGEIDGAYPRIHITDVTPKSKFKALPSEIKTAVIDAYKEIVMREVKAFHDPSGISHQTARLENLAESLVNGFSKLIES</sequence>
<dbReference type="Gene3D" id="1.10.260.40">
    <property type="entry name" value="lambda repressor-like DNA-binding domains"/>
    <property type="match status" value="1"/>
</dbReference>
<feature type="domain" description="HTH cro/C1-type" evidence="1">
    <location>
        <begin position="17"/>
        <end position="62"/>
    </location>
</feature>
<proteinExistence type="predicted"/>
<dbReference type="Pfam" id="PF13443">
    <property type="entry name" value="HTH_26"/>
    <property type="match status" value="1"/>
</dbReference>
<dbReference type="GO" id="GO:0003677">
    <property type="term" value="F:DNA binding"/>
    <property type="evidence" value="ECO:0007669"/>
    <property type="project" value="InterPro"/>
</dbReference>
<comment type="caution">
    <text evidence="2">The sequence shown here is derived from an EMBL/GenBank/DDBJ whole genome shotgun (WGS) entry which is preliminary data.</text>
</comment>
<dbReference type="STRING" id="1427518.XSR1_70127"/>
<name>W1J3U0_9GAMM</name>
<dbReference type="InterPro" id="IPR001387">
    <property type="entry name" value="Cro/C1-type_HTH"/>
</dbReference>
<accession>W1J3U0</accession>